<organism evidence="8">
    <name type="scientific">Phaffia rhodozyma</name>
    <name type="common">Yeast</name>
    <name type="synonym">Xanthophyllomyces dendrorhous</name>
    <dbReference type="NCBI Taxonomy" id="264483"/>
    <lineage>
        <taxon>Eukaryota</taxon>
        <taxon>Fungi</taxon>
        <taxon>Dikarya</taxon>
        <taxon>Basidiomycota</taxon>
        <taxon>Agaricomycotina</taxon>
        <taxon>Tremellomycetes</taxon>
        <taxon>Cystofilobasidiales</taxon>
        <taxon>Mrakiaceae</taxon>
        <taxon>Phaffia</taxon>
    </lineage>
</organism>
<keyword evidence="3 7" id="KW-0812">Transmembrane</keyword>
<feature type="transmembrane region" description="Helical" evidence="7">
    <location>
        <begin position="641"/>
        <end position="661"/>
    </location>
</feature>
<evidence type="ECO:0000256" key="5">
    <source>
        <dbReference type="ARBA" id="ARBA00023136"/>
    </source>
</evidence>
<comment type="subcellular location">
    <subcellularLocation>
        <location evidence="1">Membrane</location>
        <topology evidence="1">Multi-pass membrane protein</topology>
    </subcellularLocation>
</comment>
<dbReference type="SUPFAM" id="SSF103473">
    <property type="entry name" value="MFS general substrate transporter"/>
    <property type="match status" value="1"/>
</dbReference>
<evidence type="ECO:0000256" key="3">
    <source>
        <dbReference type="ARBA" id="ARBA00022692"/>
    </source>
</evidence>
<dbReference type="EMBL" id="LN483167">
    <property type="protein sequence ID" value="CDZ96832.1"/>
    <property type="molecule type" value="Genomic_DNA"/>
</dbReference>
<feature type="transmembrane region" description="Helical" evidence="7">
    <location>
        <begin position="419"/>
        <end position="438"/>
    </location>
</feature>
<dbReference type="PANTHER" id="PTHR19432">
    <property type="entry name" value="SUGAR TRANSPORTER"/>
    <property type="match status" value="1"/>
</dbReference>
<keyword evidence="2" id="KW-0813">Transport</keyword>
<dbReference type="InterPro" id="IPR036259">
    <property type="entry name" value="MFS_trans_sf"/>
</dbReference>
<accession>A0A0F7SIP9</accession>
<keyword evidence="5 7" id="KW-0472">Membrane</keyword>
<evidence type="ECO:0000256" key="4">
    <source>
        <dbReference type="ARBA" id="ARBA00022989"/>
    </source>
</evidence>
<feature type="compositionally biased region" description="Low complexity" evidence="6">
    <location>
        <begin position="473"/>
        <end position="484"/>
    </location>
</feature>
<evidence type="ECO:0000256" key="2">
    <source>
        <dbReference type="ARBA" id="ARBA00022448"/>
    </source>
</evidence>
<proteinExistence type="predicted"/>
<dbReference type="GO" id="GO:0008506">
    <property type="term" value="F:sucrose:proton symporter activity"/>
    <property type="evidence" value="ECO:0007669"/>
    <property type="project" value="TreeGrafter"/>
</dbReference>
<protein>
    <submittedName>
        <fullName evidence="8">Sucrose transporter and related proteins</fullName>
    </submittedName>
</protein>
<feature type="region of interest" description="Disordered" evidence="6">
    <location>
        <begin position="459"/>
        <end position="514"/>
    </location>
</feature>
<dbReference type="AlphaFoldDB" id="A0A0F7SIP9"/>
<feature type="transmembrane region" description="Helical" evidence="7">
    <location>
        <begin position="143"/>
        <end position="168"/>
    </location>
</feature>
<evidence type="ECO:0000313" key="8">
    <source>
        <dbReference type="EMBL" id="CDZ96832.1"/>
    </source>
</evidence>
<evidence type="ECO:0000256" key="6">
    <source>
        <dbReference type="SAM" id="MobiDB-lite"/>
    </source>
</evidence>
<feature type="transmembrane region" description="Helical" evidence="7">
    <location>
        <begin position="395"/>
        <end position="413"/>
    </location>
</feature>
<feature type="transmembrane region" description="Helical" evidence="7">
    <location>
        <begin position="69"/>
        <end position="92"/>
    </location>
</feature>
<feature type="transmembrane region" description="Helical" evidence="7">
    <location>
        <begin position="552"/>
        <end position="572"/>
    </location>
</feature>
<feature type="transmembrane region" description="Helical" evidence="7">
    <location>
        <begin position="104"/>
        <end position="123"/>
    </location>
</feature>
<evidence type="ECO:0000256" key="7">
    <source>
        <dbReference type="SAM" id="Phobius"/>
    </source>
</evidence>
<feature type="transmembrane region" description="Helical" evidence="7">
    <location>
        <begin position="273"/>
        <end position="295"/>
    </location>
</feature>
<evidence type="ECO:0000256" key="1">
    <source>
        <dbReference type="ARBA" id="ARBA00004141"/>
    </source>
</evidence>
<reference evidence="8" key="1">
    <citation type="submission" date="2014-08" db="EMBL/GenBank/DDBJ databases">
        <authorList>
            <person name="Sharma Rahul"/>
            <person name="Thines Marco"/>
        </authorList>
    </citation>
    <scope>NUCLEOTIDE SEQUENCE</scope>
</reference>
<dbReference type="Gene3D" id="1.20.1250.20">
    <property type="entry name" value="MFS general substrate transporter like domains"/>
    <property type="match status" value="1"/>
</dbReference>
<name>A0A0F7SIP9_PHARH</name>
<feature type="transmembrane region" description="Helical" evidence="7">
    <location>
        <begin position="328"/>
        <end position="348"/>
    </location>
</feature>
<keyword evidence="4 7" id="KW-1133">Transmembrane helix</keyword>
<dbReference type="PANTHER" id="PTHR19432:SF91">
    <property type="entry name" value="GENERAL ALPHA-GLUCOSIDE PERMEASE"/>
    <property type="match status" value="1"/>
</dbReference>
<sequence>MTAGGGLLIPNSEEDDPQLRWVGKPSIIGPSWMKYPLLTLGMLGVQSVWTIEMSQASPFLIELGLSKSLMSLVFVAGPLSGLIMQPLIGSLADRSKARLGRRRPFIIVGCCLTIIAMYLLSWAKDLGSILSFGSATQMKVISIGLAILAVFLVDFSVNAIMAADRALLVDTLPPSQQEAGNAWAGRLSGFGSVAGFWIGNVDLLKIFPFLASTQLKALTVITVLSLVGTHGLMVWGVKERVLIEDSRPKSTLGGTLKSIWVNALTLPKDIRNICIVQFFAWIGWFPILFFTSVWVSDLYIHQELLQHPNLSHTDPTLLASATRAGSKALFYNALVSFATAVFIPFLVAPSTLSSPSYSLDQQTESGDIRRGEWSEGKEGWSVKSLQIKWLTLGRVWLFSHGVFALTMFATWFADSVTGANMIIGLTGFCWAIAGWAPFSILGELILSCDAPPPSIPLRSRSTLTVNHDHSHSTDSLSLSPSSPTNEQVEREGLMGKTSFESNERVPDGIDGEDNMEVNVEVDGDTEEGQENRRPQGGSTAEKAGVILGIHNVAIVIPQFIITFLSSIIFYLLDPDRQVVHLPVPPAISKNSTIPAGNFTNLFPDVKLNSTVTDLRSLNGEIDWLARQDLPNPSSPPDAVGFIFRFGGASACIAFYLCWRMLRGLQRQGRLM</sequence>
<dbReference type="GO" id="GO:0005886">
    <property type="term" value="C:plasma membrane"/>
    <property type="evidence" value="ECO:0007669"/>
    <property type="project" value="TreeGrafter"/>
</dbReference>